<keyword evidence="1" id="KW-0067">ATP-binding</keyword>
<sequence length="67" mass="7961">SFNQKKEYFHWIPFEKFENTVEIGEGGFSTVFKTKYLNNYGSYKEVAIKLVKGSNKNREPFLKEVLY</sequence>
<comment type="caution">
    <text evidence="3">The sequence shown here is derived from an EMBL/GenBank/DDBJ whole genome shotgun (WGS) entry which is preliminary data.</text>
</comment>
<accession>A0ABN7VDA8</accession>
<feature type="domain" description="Protein kinase" evidence="2">
    <location>
        <begin position="17"/>
        <end position="67"/>
    </location>
</feature>
<dbReference type="SUPFAM" id="SSF56112">
    <property type="entry name" value="Protein kinase-like (PK-like)"/>
    <property type="match status" value="1"/>
</dbReference>
<evidence type="ECO:0000256" key="1">
    <source>
        <dbReference type="PROSITE-ProRule" id="PRU10141"/>
    </source>
</evidence>
<name>A0ABN7VDA8_GIGMA</name>
<protein>
    <submittedName>
        <fullName evidence="3">14237_t:CDS:1</fullName>
    </submittedName>
</protein>
<keyword evidence="4" id="KW-1185">Reference proteome</keyword>
<dbReference type="PROSITE" id="PS00107">
    <property type="entry name" value="PROTEIN_KINASE_ATP"/>
    <property type="match status" value="1"/>
</dbReference>
<evidence type="ECO:0000313" key="4">
    <source>
        <dbReference type="Proteomes" id="UP000789901"/>
    </source>
</evidence>
<proteinExistence type="predicted"/>
<gene>
    <name evidence="3" type="ORF">GMARGA_LOCUS17354</name>
</gene>
<organism evidence="3 4">
    <name type="scientific">Gigaspora margarita</name>
    <dbReference type="NCBI Taxonomy" id="4874"/>
    <lineage>
        <taxon>Eukaryota</taxon>
        <taxon>Fungi</taxon>
        <taxon>Fungi incertae sedis</taxon>
        <taxon>Mucoromycota</taxon>
        <taxon>Glomeromycotina</taxon>
        <taxon>Glomeromycetes</taxon>
        <taxon>Diversisporales</taxon>
        <taxon>Gigasporaceae</taxon>
        <taxon>Gigaspora</taxon>
    </lineage>
</organism>
<dbReference type="InterPro" id="IPR011009">
    <property type="entry name" value="Kinase-like_dom_sf"/>
</dbReference>
<dbReference type="InterPro" id="IPR017441">
    <property type="entry name" value="Protein_kinase_ATP_BS"/>
</dbReference>
<evidence type="ECO:0000313" key="3">
    <source>
        <dbReference type="EMBL" id="CAG8759946.1"/>
    </source>
</evidence>
<dbReference type="PROSITE" id="PS50011">
    <property type="entry name" value="PROTEIN_KINASE_DOM"/>
    <property type="match status" value="1"/>
</dbReference>
<dbReference type="Proteomes" id="UP000789901">
    <property type="component" value="Unassembled WGS sequence"/>
</dbReference>
<dbReference type="InterPro" id="IPR000719">
    <property type="entry name" value="Prot_kinase_dom"/>
</dbReference>
<dbReference type="Gene3D" id="3.30.200.20">
    <property type="entry name" value="Phosphorylase Kinase, domain 1"/>
    <property type="match status" value="1"/>
</dbReference>
<keyword evidence="1" id="KW-0547">Nucleotide-binding</keyword>
<evidence type="ECO:0000259" key="2">
    <source>
        <dbReference type="PROSITE" id="PS50011"/>
    </source>
</evidence>
<reference evidence="3 4" key="1">
    <citation type="submission" date="2021-06" db="EMBL/GenBank/DDBJ databases">
        <authorList>
            <person name="Kallberg Y."/>
            <person name="Tangrot J."/>
            <person name="Rosling A."/>
        </authorList>
    </citation>
    <scope>NUCLEOTIDE SEQUENCE [LARGE SCALE GENOMIC DNA]</scope>
    <source>
        <strain evidence="3 4">120-4 pot B 10/14</strain>
    </source>
</reference>
<feature type="non-terminal residue" evidence="3">
    <location>
        <position position="1"/>
    </location>
</feature>
<feature type="binding site" evidence="1">
    <location>
        <position position="49"/>
    </location>
    <ligand>
        <name>ATP</name>
        <dbReference type="ChEBI" id="CHEBI:30616"/>
    </ligand>
</feature>
<dbReference type="EMBL" id="CAJVQB010013099">
    <property type="protein sequence ID" value="CAG8759946.1"/>
    <property type="molecule type" value="Genomic_DNA"/>
</dbReference>